<dbReference type="EMBL" id="CP020477">
    <property type="protein sequence ID" value="ARM75588.1"/>
    <property type="molecule type" value="Genomic_DNA"/>
</dbReference>
<dbReference type="AlphaFoldDB" id="A0A1W6JZA2"/>
<accession>A0A1W6JZA2</accession>
<protein>
    <recommendedName>
        <fullName evidence="3">Glycosyl transferase family 2</fullName>
    </recommendedName>
</protein>
<dbReference type="OrthoDB" id="57542at2157"/>
<keyword evidence="2" id="KW-1185">Reference proteome</keyword>
<gene>
    <name evidence="1" type="ORF">B6F84_05745</name>
</gene>
<dbReference type="STRING" id="282676.B6F84_05745"/>
<dbReference type="RefSeq" id="WP_148691359.1">
    <property type="nucleotide sequence ID" value="NZ_CP020477.1"/>
</dbReference>
<dbReference type="GeneID" id="41590403"/>
<evidence type="ECO:0000313" key="1">
    <source>
        <dbReference type="EMBL" id="ARM75588.1"/>
    </source>
</evidence>
<evidence type="ECO:0000313" key="2">
    <source>
        <dbReference type="Proteomes" id="UP000193404"/>
    </source>
</evidence>
<evidence type="ECO:0008006" key="3">
    <source>
        <dbReference type="Google" id="ProtNLM"/>
    </source>
</evidence>
<name>A0A1W6JZA2_9CREN</name>
<proteinExistence type="predicted"/>
<dbReference type="Proteomes" id="UP000193404">
    <property type="component" value="Chromosome"/>
</dbReference>
<reference evidence="1 2" key="1">
    <citation type="submission" date="2017-03" db="EMBL/GenBank/DDBJ databases">
        <title>Sulfur activation and transportation mechanism of thermophilic Archaea Acidianus manzaensis YN-25.</title>
        <authorList>
            <person name="Ma Y."/>
            <person name="Yang Y."/>
            <person name="Xia J."/>
        </authorList>
    </citation>
    <scope>NUCLEOTIDE SEQUENCE [LARGE SCALE GENOMIC DNA]</scope>
    <source>
        <strain evidence="1 2">YN-25</strain>
    </source>
</reference>
<sequence>MNSEEIEKLYRGSIKELYTLYSKASKDDILNWMNSRPSAEMKFVEVEGDKEIVVVIPTANAFGEFASHVKKLYKGLQIIFVESNGPLFNYARSVNAGIKEAIKYKPRWIVISNDDIIRIESIEKLKDELSTVSNVELVMASKSDYHTYNVLIINPKDWFIKGMRAFGKIANLAPAKVYGEILKYRGKLGVKYITIIQKMVPFSKYIGKGIVTLNCGSFAIVKPKENLMDPTFINSHEDLLLSLSYKHEIINFKLKEKKGASLGFGELRFAKIFVNEIYFNYLIEKNRIRLDDLVIGD</sequence>
<dbReference type="KEGG" id="aman:B6F84_05745"/>
<organism evidence="1 2">
    <name type="scientific">Acidianus manzaensis</name>
    <dbReference type="NCBI Taxonomy" id="282676"/>
    <lineage>
        <taxon>Archaea</taxon>
        <taxon>Thermoproteota</taxon>
        <taxon>Thermoprotei</taxon>
        <taxon>Sulfolobales</taxon>
        <taxon>Sulfolobaceae</taxon>
        <taxon>Acidianus</taxon>
    </lineage>
</organism>